<dbReference type="AlphaFoldDB" id="A0A120MK71"/>
<dbReference type="RefSeq" id="WP_066047965.1">
    <property type="nucleotide sequence ID" value="NZ_CP014223.1"/>
</dbReference>
<evidence type="ECO:0000313" key="3">
    <source>
        <dbReference type="Proteomes" id="UP000068026"/>
    </source>
</evidence>
<reference evidence="2" key="3">
    <citation type="submission" date="2016-11" db="EMBL/GenBank/DDBJ databases">
        <authorList>
            <person name="Varghese N."/>
            <person name="Submissions S."/>
        </authorList>
    </citation>
    <scope>NUCLEOTIDE SEQUENCE</scope>
    <source>
        <strain evidence="2">DSM 1682</strain>
    </source>
</reference>
<reference evidence="1 3" key="1">
    <citation type="journal article" date="2016" name="Genome Announc.">
        <title>Complete Genome Sequence of the Amino Acid-Fermenting Clostridium propionicum X2 (DSM 1682).</title>
        <authorList>
            <person name="Poehlein A."/>
            <person name="Schlien K."/>
            <person name="Chowdhury N.P."/>
            <person name="Gottschalk G."/>
            <person name="Buckel W."/>
            <person name="Daniel R."/>
        </authorList>
    </citation>
    <scope>NUCLEOTIDE SEQUENCE [LARGE SCALE GENOMIC DNA]</scope>
    <source>
        <strain evidence="1 3">X2</strain>
    </source>
</reference>
<dbReference type="Proteomes" id="UP000068026">
    <property type="component" value="Chromosome"/>
</dbReference>
<sequence>MEIRGTPIDRNSINTLLINTHTKSIKLNGAEISNTLSKLDITWDGCALPVVKMTMDSQVMLDGNLLTRRMGELRCEECGYRLGELVGQCMQSGFNFI</sequence>
<accession>A0A120MK71</accession>
<dbReference type="EMBL" id="CP014223">
    <property type="protein sequence ID" value="AMJ40347.1"/>
    <property type="molecule type" value="Genomic_DNA"/>
</dbReference>
<dbReference type="EMBL" id="FQUA01000002">
    <property type="protein sequence ID" value="SHE44481.1"/>
    <property type="molecule type" value="Genomic_DNA"/>
</dbReference>
<dbReference type="Proteomes" id="UP000184204">
    <property type="component" value="Unassembled WGS sequence"/>
</dbReference>
<evidence type="ECO:0000313" key="4">
    <source>
        <dbReference type="Proteomes" id="UP000184204"/>
    </source>
</evidence>
<proteinExistence type="predicted"/>
<gene>
    <name evidence="1" type="ORF">CPRO_07460</name>
    <name evidence="2" type="ORF">SAMN02745151_00733</name>
</gene>
<reference evidence="3" key="2">
    <citation type="submission" date="2016-01" db="EMBL/GenBank/DDBJ databases">
        <authorList>
            <person name="Poehlein A."/>
            <person name="Schlien K."/>
            <person name="Gottschalk G."/>
            <person name="Buckel W."/>
            <person name="Daniel R."/>
        </authorList>
    </citation>
    <scope>NUCLEOTIDE SEQUENCE [LARGE SCALE GENOMIC DNA]</scope>
    <source>
        <strain evidence="3">X2</strain>
    </source>
</reference>
<keyword evidence="3" id="KW-1185">Reference proteome</keyword>
<dbReference type="KEGG" id="cpro:CPRO_07460"/>
<name>A0A120MK71_ANAPI</name>
<organism evidence="2 4">
    <name type="scientific">Anaerotignum propionicum DSM 1682</name>
    <dbReference type="NCBI Taxonomy" id="991789"/>
    <lineage>
        <taxon>Bacteria</taxon>
        <taxon>Bacillati</taxon>
        <taxon>Bacillota</taxon>
        <taxon>Clostridia</taxon>
        <taxon>Lachnospirales</taxon>
        <taxon>Anaerotignaceae</taxon>
        <taxon>Anaerotignum</taxon>
    </lineage>
</organism>
<reference evidence="4" key="4">
    <citation type="submission" date="2016-11" db="EMBL/GenBank/DDBJ databases">
        <authorList>
            <person name="Jaros S."/>
            <person name="Januszkiewicz K."/>
            <person name="Wedrychowicz H."/>
        </authorList>
    </citation>
    <scope>NUCLEOTIDE SEQUENCE [LARGE SCALE GENOMIC DNA]</scope>
    <source>
        <strain evidence="4">DSM 1682</strain>
    </source>
</reference>
<evidence type="ECO:0000313" key="1">
    <source>
        <dbReference type="EMBL" id="AMJ40347.1"/>
    </source>
</evidence>
<evidence type="ECO:0000313" key="2">
    <source>
        <dbReference type="EMBL" id="SHE44481.1"/>
    </source>
</evidence>
<protein>
    <submittedName>
        <fullName evidence="2">Uncharacterized protein</fullName>
    </submittedName>
</protein>